<dbReference type="AlphaFoldDB" id="A0A1G4PU73"/>
<keyword evidence="2" id="KW-0547">Nucleotide-binding</keyword>
<dbReference type="Pfam" id="PF03135">
    <property type="entry name" value="CagE_TrbE_VirB"/>
    <property type="match status" value="1"/>
</dbReference>
<dbReference type="InterPro" id="IPR043964">
    <property type="entry name" value="P-loop_TraG"/>
</dbReference>
<dbReference type="GO" id="GO:0005524">
    <property type="term" value="F:ATP binding"/>
    <property type="evidence" value="ECO:0007669"/>
    <property type="project" value="UniProtKB-KW"/>
</dbReference>
<dbReference type="RefSeq" id="WP_090643621.1">
    <property type="nucleotide sequence ID" value="NZ_CBCRYE010000001.1"/>
</dbReference>
<sequence>MLNLFQYRRTADRLTDHLPWAALVARGVILNKDGSLQRTFRYRGPDIESATPEELVGVCARLNNALRRFGSGWAFCFEALRAPAHSYPDTGAERGLARLIEAERRAAFEGELAHTFETTYYLTLTCLPEADQTDSLNAAMIETSRTVGGRDWHDAIGRFVRRTDACLDLLAGCFAQIDPLDDAATLTYLHACVSTKAHPVAVPETPVYLDAILADMPLSGGVAPRLGDDWLRTLTVQGFPNHTVPGLLDHLNQLDLPYRWVTRFIPLDKTAAVASLTRLRRQWFAKRKSVTAILREVMYAQESRLVDTDADNKMLDADAALQAVGADQVSFGYLTTTVTVSHPERSVADDRLRQVEQVINGLGFTTIDESLNAVEAWLGSLPGHLYANIRQPLIHSLNLVHLMPMSSVWAGEVRDGHLDGPPLFHALSSGATPFRFNLHVGDVGHTLIVGPTGAGKSVLLSFMALQFQRYPEAQVFIFDKGASARAVTLALGGSHYPLGREAGLAFQPLRRIDDVTERGWALDWLILLLTQENVAITPEIKETLWSALSSLSQAPVSERTLTGLVMLLASNAVKQALQPYTLDGVFGQCLDSDDERLDLSACVCFETEELMAAPNLMAPVLTYLFHQLDARFDGRPTLLILDEAWVFLDNPLFAARIREWLKVLRKRNVSVVFATQSLADIIDSAVAPAVIESCPQRLFLPNLRATELQSRAAYEALGLNARQIELIGQATPKRHYYLQSRQGNRLFDLNLGPLALAICTASSPADQALIDRLWAEHGADGFASALLNARGPAWAKDLLPAFDSAKVSSVTA</sequence>
<dbReference type="SUPFAM" id="SSF52540">
    <property type="entry name" value="P-loop containing nucleoside triphosphate hydrolases"/>
    <property type="match status" value="1"/>
</dbReference>
<dbReference type="SMART" id="SM00382">
    <property type="entry name" value="AAA"/>
    <property type="match status" value="1"/>
</dbReference>
<dbReference type="InterPro" id="IPR051162">
    <property type="entry name" value="T4SS_component"/>
</dbReference>
<dbReference type="InterPro" id="IPR018145">
    <property type="entry name" value="CagE_TrbE_VirB_cntrl_dom"/>
</dbReference>
<dbReference type="PANTHER" id="PTHR30121:SF12">
    <property type="entry name" value="TYPE IV SECRETION SYSTEM PROTEIN CAGE"/>
    <property type="match status" value="1"/>
</dbReference>
<evidence type="ECO:0000256" key="2">
    <source>
        <dbReference type="ARBA" id="ARBA00022741"/>
    </source>
</evidence>
<evidence type="ECO:0000256" key="1">
    <source>
        <dbReference type="ARBA" id="ARBA00006512"/>
    </source>
</evidence>
<dbReference type="InterPro" id="IPR003593">
    <property type="entry name" value="AAA+_ATPase"/>
</dbReference>
<feature type="domain" description="AAA+ ATPase" evidence="4">
    <location>
        <begin position="442"/>
        <end position="702"/>
    </location>
</feature>
<evidence type="ECO:0000313" key="6">
    <source>
        <dbReference type="Proteomes" id="UP000199150"/>
    </source>
</evidence>
<dbReference type="Pfam" id="PF19044">
    <property type="entry name" value="P-loop_TraG"/>
    <property type="match status" value="1"/>
</dbReference>
<gene>
    <name evidence="5" type="ORF">SAMN02927928_0662</name>
</gene>
<dbReference type="NCBIfam" id="NF010447">
    <property type="entry name" value="PRK13873.1"/>
    <property type="match status" value="1"/>
</dbReference>
<dbReference type="OrthoDB" id="9816422at2"/>
<protein>
    <submittedName>
        <fullName evidence="5">Type IV secretion system protein VirB4</fullName>
    </submittedName>
</protein>
<dbReference type="CDD" id="cd01127">
    <property type="entry name" value="TrwB_TraG_TraD_VirD4"/>
    <property type="match status" value="1"/>
</dbReference>
<dbReference type="STRING" id="260084.SAMN02927928_0662"/>
<name>A0A1G4PU73_9CAUL</name>
<dbReference type="InterPro" id="IPR027417">
    <property type="entry name" value="P-loop_NTPase"/>
</dbReference>
<proteinExistence type="inferred from homology"/>
<comment type="similarity">
    <text evidence="1">Belongs to the TrbE/VirB4 family.</text>
</comment>
<dbReference type="PANTHER" id="PTHR30121">
    <property type="entry name" value="UNCHARACTERIZED PROTEIN YJGR-RELATED"/>
    <property type="match status" value="1"/>
</dbReference>
<evidence type="ECO:0000313" key="5">
    <source>
        <dbReference type="EMBL" id="SCW35721.1"/>
    </source>
</evidence>
<accession>A0A1G4PU73</accession>
<keyword evidence="3" id="KW-0067">ATP-binding</keyword>
<reference evidence="6" key="1">
    <citation type="submission" date="2016-10" db="EMBL/GenBank/DDBJ databases">
        <authorList>
            <person name="Varghese N."/>
            <person name="Submissions S."/>
        </authorList>
    </citation>
    <scope>NUCLEOTIDE SEQUENCE [LARGE SCALE GENOMIC DNA]</scope>
    <source>
        <strain evidence="6">CGMCC 1.3431</strain>
    </source>
</reference>
<evidence type="ECO:0000256" key="3">
    <source>
        <dbReference type="ARBA" id="ARBA00022840"/>
    </source>
</evidence>
<evidence type="ECO:0000259" key="4">
    <source>
        <dbReference type="SMART" id="SM00382"/>
    </source>
</evidence>
<keyword evidence="6" id="KW-1185">Reference proteome</keyword>
<dbReference type="Gene3D" id="3.40.50.300">
    <property type="entry name" value="P-loop containing nucleotide triphosphate hydrolases"/>
    <property type="match status" value="2"/>
</dbReference>
<dbReference type="Proteomes" id="UP000199150">
    <property type="component" value="Unassembled WGS sequence"/>
</dbReference>
<organism evidence="5 6">
    <name type="scientific">Asticcacaulis taihuensis</name>
    <dbReference type="NCBI Taxonomy" id="260084"/>
    <lineage>
        <taxon>Bacteria</taxon>
        <taxon>Pseudomonadati</taxon>
        <taxon>Pseudomonadota</taxon>
        <taxon>Alphaproteobacteria</taxon>
        <taxon>Caulobacterales</taxon>
        <taxon>Caulobacteraceae</taxon>
        <taxon>Asticcacaulis</taxon>
    </lineage>
</organism>
<dbReference type="EMBL" id="FMTS01000001">
    <property type="protein sequence ID" value="SCW35721.1"/>
    <property type="molecule type" value="Genomic_DNA"/>
</dbReference>